<evidence type="ECO:0000313" key="3">
    <source>
        <dbReference type="EMBL" id="GAS97524.1"/>
    </source>
</evidence>
<gene>
    <name evidence="3" type="ORF">RMCC_4490</name>
</gene>
<name>A0A100WGL9_MYCCR</name>
<reference evidence="4" key="1">
    <citation type="journal article" date="2016" name="Genome Announc.">
        <title>Draft Genome Sequences of Five Rapidly Growing Mycobacterium Species, M. thermoresistibile, M. fortuitum subsp. acetamidolyticum, M. canariasense, M. brisbanense, and M. novocastrense.</title>
        <authorList>
            <person name="Katahira K."/>
            <person name="Ogura Y."/>
            <person name="Gotoh Y."/>
            <person name="Hayashi T."/>
        </authorList>
    </citation>
    <scope>NUCLEOTIDE SEQUENCE [LARGE SCALE GENOMIC DNA]</scope>
    <source>
        <strain evidence="4">JCM15298</strain>
    </source>
</reference>
<dbReference type="STRING" id="228230.RMCC_4490"/>
<feature type="compositionally biased region" description="Gly residues" evidence="1">
    <location>
        <begin position="255"/>
        <end position="264"/>
    </location>
</feature>
<evidence type="ECO:0000256" key="1">
    <source>
        <dbReference type="SAM" id="MobiDB-lite"/>
    </source>
</evidence>
<accession>A0A100WGL9</accession>
<evidence type="ECO:0000313" key="4">
    <source>
        <dbReference type="Proteomes" id="UP000069443"/>
    </source>
</evidence>
<feature type="region of interest" description="Disordered" evidence="1">
    <location>
        <begin position="244"/>
        <end position="289"/>
    </location>
</feature>
<organism evidence="3 4">
    <name type="scientific">Mycolicibacterium canariasense</name>
    <name type="common">Mycobacterium canariasense</name>
    <dbReference type="NCBI Taxonomy" id="228230"/>
    <lineage>
        <taxon>Bacteria</taxon>
        <taxon>Bacillati</taxon>
        <taxon>Actinomycetota</taxon>
        <taxon>Actinomycetes</taxon>
        <taxon>Mycobacteriales</taxon>
        <taxon>Mycobacteriaceae</taxon>
        <taxon>Mycolicibacterium</taxon>
    </lineage>
</organism>
<sequence>MAGGCTVSKRPAPPGPPTTAPSRAGDIGEFVLDAAGSTILVAGQRLLARMRQTLGEGTPDDGEAFGMAGKQFRAVDTVLGSAMPAGDWTGAGSDAYTRQNLDQRGRTESIADADHEVHRVLAGEAYQVTYHREKIDELCDWLGELSQYTQWLGLVPRYGEAAKIVVESAAVQTALESAECELKNMRTEAAVNAMRLRDLVDRYQAIAATAQLPGTEYGGPPESVGPDHENPVLGEAGFGGMGGKLGAPARMRPAGGSGADGAGGPPAPEGPEAAEDARAAGATAQVQDQPNPAAGLAGLVGVAGVGPALAAALTTPLTALAAPAGGAVAAVVQAAVQGAAARQEPDAAGDDEGDPTEPAGPDAAVPEQLTKPAAEDGGTGGSGTATVNAGDTRVPEAAARPSATGR</sequence>
<proteinExistence type="predicted"/>
<reference evidence="4" key="2">
    <citation type="submission" date="2016-02" db="EMBL/GenBank/DDBJ databases">
        <title>Draft genome sequence of five rapidly growing Mycobacterium species.</title>
        <authorList>
            <person name="Katahira K."/>
            <person name="Gotou Y."/>
            <person name="Iida K."/>
            <person name="Ogura Y."/>
            <person name="Hayashi T."/>
        </authorList>
    </citation>
    <scope>NUCLEOTIDE SEQUENCE [LARGE SCALE GENOMIC DNA]</scope>
    <source>
        <strain evidence="4">JCM15298</strain>
    </source>
</reference>
<dbReference type="InterPro" id="IPR043796">
    <property type="entry name" value="ESX-1_EspA/EspE-like"/>
</dbReference>
<evidence type="ECO:0000259" key="2">
    <source>
        <dbReference type="Pfam" id="PF18879"/>
    </source>
</evidence>
<dbReference type="EMBL" id="BCSY01000074">
    <property type="protein sequence ID" value="GAS97524.1"/>
    <property type="molecule type" value="Genomic_DNA"/>
</dbReference>
<feature type="region of interest" description="Disordered" evidence="1">
    <location>
        <begin position="1"/>
        <end position="24"/>
    </location>
</feature>
<keyword evidence="4" id="KW-1185">Reference proteome</keyword>
<feature type="domain" description="ESX-1 secretion-associated protein EspA/EspE-like" evidence="2">
    <location>
        <begin position="54"/>
        <end position="136"/>
    </location>
</feature>
<dbReference type="Proteomes" id="UP000069443">
    <property type="component" value="Unassembled WGS sequence"/>
</dbReference>
<dbReference type="AlphaFoldDB" id="A0A100WGL9"/>
<feature type="region of interest" description="Disordered" evidence="1">
    <location>
        <begin position="341"/>
        <end position="406"/>
    </location>
</feature>
<comment type="caution">
    <text evidence="3">The sequence shown here is derived from an EMBL/GenBank/DDBJ whole genome shotgun (WGS) entry which is preliminary data.</text>
</comment>
<dbReference type="Pfam" id="PF18879">
    <property type="entry name" value="EspA_EspE"/>
    <property type="match status" value="1"/>
</dbReference>
<protein>
    <recommendedName>
        <fullName evidence="2">ESX-1 secretion-associated protein EspA/EspE-like domain-containing protein</fullName>
    </recommendedName>
</protein>